<dbReference type="EMBL" id="CAIIXF020000001">
    <property type="protein sequence ID" value="CAH1773641.1"/>
    <property type="molecule type" value="Genomic_DNA"/>
</dbReference>
<name>A0A8S4MYN0_OWEFU</name>
<dbReference type="OrthoDB" id="10249562at2759"/>
<evidence type="ECO:0000259" key="5">
    <source>
        <dbReference type="Pfam" id="PF01974"/>
    </source>
</evidence>
<dbReference type="GO" id="GO:0000379">
    <property type="term" value="P:tRNA-type intron splice site recognition and cleavage"/>
    <property type="evidence" value="ECO:0007669"/>
    <property type="project" value="TreeGrafter"/>
</dbReference>
<dbReference type="PANTHER" id="PTHR21227">
    <property type="entry name" value="TRNA-SPLICING ENDONUCLEASE SUBUNIT SEN2"/>
    <property type="match status" value="1"/>
</dbReference>
<dbReference type="NCBIfam" id="TIGR00324">
    <property type="entry name" value="endA"/>
    <property type="match status" value="1"/>
</dbReference>
<dbReference type="GO" id="GO:0003676">
    <property type="term" value="F:nucleic acid binding"/>
    <property type="evidence" value="ECO:0007669"/>
    <property type="project" value="InterPro"/>
</dbReference>
<evidence type="ECO:0000256" key="4">
    <source>
        <dbReference type="SAM" id="MobiDB-lite"/>
    </source>
</evidence>
<evidence type="ECO:0000256" key="1">
    <source>
        <dbReference type="ARBA" id="ARBA00008078"/>
    </source>
</evidence>
<dbReference type="GO" id="GO:0000213">
    <property type="term" value="F:tRNA-intron lyase activity"/>
    <property type="evidence" value="ECO:0007669"/>
    <property type="project" value="UniProtKB-EC"/>
</dbReference>
<reference evidence="6" key="1">
    <citation type="submission" date="2022-03" db="EMBL/GenBank/DDBJ databases">
        <authorList>
            <person name="Martin C."/>
        </authorList>
    </citation>
    <scope>NUCLEOTIDE SEQUENCE</scope>
</reference>
<comment type="caution">
    <text evidence="6">The sequence shown here is derived from an EMBL/GenBank/DDBJ whole genome shotgun (WGS) entry which is preliminary data.</text>
</comment>
<feature type="compositionally biased region" description="Basic and acidic residues" evidence="4">
    <location>
        <begin position="341"/>
        <end position="354"/>
    </location>
</feature>
<dbReference type="GO" id="GO:0000214">
    <property type="term" value="C:tRNA-intron endonuclease complex"/>
    <property type="evidence" value="ECO:0007669"/>
    <property type="project" value="TreeGrafter"/>
</dbReference>
<dbReference type="PANTHER" id="PTHR21227:SF0">
    <property type="entry name" value="TRNA-SPLICING ENDONUCLEASE SUBUNIT SEN2"/>
    <property type="match status" value="1"/>
</dbReference>
<dbReference type="SUPFAM" id="SSF53032">
    <property type="entry name" value="tRNA-intron endonuclease catalytic domain-like"/>
    <property type="match status" value="1"/>
</dbReference>
<feature type="compositionally biased region" description="Polar residues" evidence="4">
    <location>
        <begin position="355"/>
        <end position="365"/>
    </location>
</feature>
<evidence type="ECO:0000256" key="3">
    <source>
        <dbReference type="ARBA" id="ARBA00034031"/>
    </source>
</evidence>
<evidence type="ECO:0000256" key="2">
    <source>
        <dbReference type="ARBA" id="ARBA00012573"/>
    </source>
</evidence>
<sequence length="657" mass="75320">MSGNQNKVIDFKFNKPSRKKRVFVTQESPFPVPIATLTKQRTSNQGWYYYRGQLEGNTVVIKHSGDIDYLYRMGFFGKGTLSRLQPNYNTWFRKATVVENTQETSTKEENQICEPKDKTTGEERVNTNISGEERVKAGISREETLKTDYAGRTKDLRIMNKRKYLRRCAWRNQKETLQSYVSDLELNIGADGECDLEYARGVGPKSEETEGNGGNIVSIKRQKLETDDSKSPEMNIDNSGDCKEILDSKQEEVVVDRNFCSKVDSSHIDDSDITDSWANSNEKVSEDFWDVSSAIKTEESDSWGNSDTKTSEEFLSLPEPSVKNPKSEKINNLTNVDISNRDIGNDSSETKLISDTESFPTSDSTLTHKDNPQLGNQNLVTDLESITTTHMTPMEEGTDKHETDAPCEIDDTDEHDTISNEHNQPIHDYVINHRCNYEDKDGNLLVVENSDESDNELGTEEKPFWEAVRKRDPYHIEEHVHLTLEEAFFLSYGLGCLVVHDEQQKPLDVTTMWQIFCKRQPSFLANYIVYHNFRSKGWCPKPGIKYGAEYVVYKQGPPFYHSSYSVLVRLVDGVSFRDDTQYEKRPLSWTTIAGMHRITEQVSKEVMFCYVIKPPGVSDQDLTSSPAYIPQFKVQETIFRRWKSSAERENKHPDEIP</sequence>
<feature type="region of interest" description="Disordered" evidence="4">
    <location>
        <begin position="297"/>
        <end position="328"/>
    </location>
</feature>
<organism evidence="6 7">
    <name type="scientific">Owenia fusiformis</name>
    <name type="common">Polychaete worm</name>
    <dbReference type="NCBI Taxonomy" id="6347"/>
    <lineage>
        <taxon>Eukaryota</taxon>
        <taxon>Metazoa</taxon>
        <taxon>Spiralia</taxon>
        <taxon>Lophotrochozoa</taxon>
        <taxon>Annelida</taxon>
        <taxon>Polychaeta</taxon>
        <taxon>Sedentaria</taxon>
        <taxon>Canalipalpata</taxon>
        <taxon>Sabellida</taxon>
        <taxon>Oweniida</taxon>
        <taxon>Oweniidae</taxon>
        <taxon>Owenia</taxon>
    </lineage>
</organism>
<gene>
    <name evidence="6" type="ORF">OFUS_LOCUS1213</name>
</gene>
<dbReference type="InterPro" id="IPR006676">
    <property type="entry name" value="tRNA_splic"/>
</dbReference>
<comment type="similarity">
    <text evidence="1">Belongs to the tRNA-intron endonuclease family.</text>
</comment>
<dbReference type="InterPro" id="IPR036167">
    <property type="entry name" value="tRNA_intron_Endo_cat-like_sf"/>
</dbReference>
<proteinExistence type="inferred from homology"/>
<dbReference type="Gene3D" id="3.40.1350.10">
    <property type="match status" value="1"/>
</dbReference>
<accession>A0A8S4MYN0</accession>
<protein>
    <recommendedName>
        <fullName evidence="2">tRNA-intron lyase</fullName>
        <ecNumber evidence="2">4.6.1.16</ecNumber>
    </recommendedName>
</protein>
<keyword evidence="7" id="KW-1185">Reference proteome</keyword>
<dbReference type="GO" id="GO:0005737">
    <property type="term" value="C:cytoplasm"/>
    <property type="evidence" value="ECO:0007669"/>
    <property type="project" value="TreeGrafter"/>
</dbReference>
<comment type="catalytic activity">
    <reaction evidence="3">
        <text>pretRNA = a 3'-half-tRNA molecule with a 5'-OH end + a 5'-half-tRNA molecule with a 2',3'-cyclic phosphate end + an intron with a 2',3'-cyclic phosphate and a 5'-hydroxyl terminus.</text>
        <dbReference type="EC" id="4.6.1.16"/>
    </reaction>
</comment>
<dbReference type="CDD" id="cd22363">
    <property type="entry name" value="tRNA-intron_lyase_C"/>
    <property type="match status" value="1"/>
</dbReference>
<feature type="region of interest" description="Disordered" evidence="4">
    <location>
        <begin position="341"/>
        <end position="376"/>
    </location>
</feature>
<dbReference type="InterPro" id="IPR006677">
    <property type="entry name" value="tRNA_intron_Endonuc_cat-like"/>
</dbReference>
<dbReference type="EC" id="4.6.1.16" evidence="2"/>
<dbReference type="Pfam" id="PF01974">
    <property type="entry name" value="tRNA_int_endo"/>
    <property type="match status" value="1"/>
</dbReference>
<dbReference type="Proteomes" id="UP000749559">
    <property type="component" value="Unassembled WGS sequence"/>
</dbReference>
<dbReference type="AlphaFoldDB" id="A0A8S4MYN0"/>
<evidence type="ECO:0000313" key="7">
    <source>
        <dbReference type="Proteomes" id="UP000749559"/>
    </source>
</evidence>
<dbReference type="InterPro" id="IPR011856">
    <property type="entry name" value="tRNA_endonuc-like_dom_sf"/>
</dbReference>
<feature type="domain" description="tRNA intron endonuclease catalytic" evidence="5">
    <location>
        <begin position="523"/>
        <end position="611"/>
    </location>
</feature>
<evidence type="ECO:0000313" key="6">
    <source>
        <dbReference type="EMBL" id="CAH1773641.1"/>
    </source>
</evidence>